<comment type="caution">
    <text evidence="1">The sequence shown here is derived from an EMBL/GenBank/DDBJ whole genome shotgun (WGS) entry which is preliminary data.</text>
</comment>
<dbReference type="OrthoDB" id="9813569at2"/>
<evidence type="ECO:0000313" key="1">
    <source>
        <dbReference type="EMBL" id="OAB36023.1"/>
    </source>
</evidence>
<gene>
    <name evidence="1" type="ORF">PGLA_21615</name>
</gene>
<sequence>MKWFLTVEVDIIKESDELHKSSAHRLEHANVYGALATQFQGDWAGLPKLTELELMLQGKKQTTR</sequence>
<evidence type="ECO:0000313" key="2">
    <source>
        <dbReference type="Proteomes" id="UP000076967"/>
    </source>
</evidence>
<name>A0A162LY89_9BACL</name>
<dbReference type="STRING" id="494026.PGLA_21615"/>
<keyword evidence="2" id="KW-1185">Reference proteome</keyword>
<reference evidence="1 2" key="1">
    <citation type="submission" date="2016-03" db="EMBL/GenBank/DDBJ databases">
        <title>Draft genome sequence of Paenibacillus glacialis DSM 22343.</title>
        <authorList>
            <person name="Shin S.-K."/>
            <person name="Yi H."/>
        </authorList>
    </citation>
    <scope>NUCLEOTIDE SEQUENCE [LARGE SCALE GENOMIC DNA]</scope>
    <source>
        <strain evidence="1 2">DSM 22343</strain>
    </source>
</reference>
<dbReference type="EMBL" id="LVJH01000058">
    <property type="protein sequence ID" value="OAB36023.1"/>
    <property type="molecule type" value="Genomic_DNA"/>
</dbReference>
<protein>
    <submittedName>
        <fullName evidence="1">Uncharacterized protein</fullName>
    </submittedName>
</protein>
<dbReference type="AlphaFoldDB" id="A0A162LY89"/>
<dbReference type="RefSeq" id="WP_068536960.1">
    <property type="nucleotide sequence ID" value="NZ_LVJH01000058.1"/>
</dbReference>
<organism evidence="1 2">
    <name type="scientific">Paenibacillus glacialis</name>
    <dbReference type="NCBI Taxonomy" id="494026"/>
    <lineage>
        <taxon>Bacteria</taxon>
        <taxon>Bacillati</taxon>
        <taxon>Bacillota</taxon>
        <taxon>Bacilli</taxon>
        <taxon>Bacillales</taxon>
        <taxon>Paenibacillaceae</taxon>
        <taxon>Paenibacillus</taxon>
    </lineage>
</organism>
<dbReference type="Proteomes" id="UP000076967">
    <property type="component" value="Unassembled WGS sequence"/>
</dbReference>
<proteinExistence type="predicted"/>
<accession>A0A162LY89</accession>